<dbReference type="GO" id="GO:0016491">
    <property type="term" value="F:oxidoreductase activity"/>
    <property type="evidence" value="ECO:0007669"/>
    <property type="project" value="UniProtKB-KW"/>
</dbReference>
<keyword evidence="6" id="KW-1185">Reference proteome</keyword>
<name>A0A839V4E6_9PROT</name>
<organism evidence="5 6">
    <name type="scientific">Endobacter medicaginis</name>
    <dbReference type="NCBI Taxonomy" id="1181271"/>
    <lineage>
        <taxon>Bacteria</taxon>
        <taxon>Pseudomonadati</taxon>
        <taxon>Pseudomonadota</taxon>
        <taxon>Alphaproteobacteria</taxon>
        <taxon>Acetobacterales</taxon>
        <taxon>Acetobacteraceae</taxon>
        <taxon>Endobacter</taxon>
    </lineage>
</organism>
<dbReference type="Gene3D" id="3.90.180.10">
    <property type="entry name" value="Medium-chain alcohol dehydrogenases, catalytic domain"/>
    <property type="match status" value="1"/>
</dbReference>
<comment type="caution">
    <text evidence="5">The sequence shown here is derived from an EMBL/GenBank/DDBJ whole genome shotgun (WGS) entry which is preliminary data.</text>
</comment>
<keyword evidence="2" id="KW-0521">NADP</keyword>
<keyword evidence="3" id="KW-0560">Oxidoreductase</keyword>
<comment type="similarity">
    <text evidence="1 3">Belongs to the zinc-containing alcohol dehydrogenase family. Quinone oxidoreductase subfamily.</text>
</comment>
<dbReference type="InterPro" id="IPR051603">
    <property type="entry name" value="Zinc-ADH_QOR/CCCR"/>
</dbReference>
<dbReference type="EMBL" id="JACHXV010000007">
    <property type="protein sequence ID" value="MBB3174399.1"/>
    <property type="molecule type" value="Genomic_DNA"/>
</dbReference>
<dbReference type="InterPro" id="IPR013154">
    <property type="entry name" value="ADH-like_N"/>
</dbReference>
<dbReference type="InterPro" id="IPR011032">
    <property type="entry name" value="GroES-like_sf"/>
</dbReference>
<protein>
    <recommendedName>
        <fullName evidence="3">Zinc-type alcohol dehydrogenase-like protein</fullName>
    </recommendedName>
</protein>
<dbReference type="NCBIfam" id="TIGR02817">
    <property type="entry name" value="adh_fam_1"/>
    <property type="match status" value="1"/>
</dbReference>
<evidence type="ECO:0000313" key="6">
    <source>
        <dbReference type="Proteomes" id="UP000557688"/>
    </source>
</evidence>
<dbReference type="GO" id="GO:0008270">
    <property type="term" value="F:zinc ion binding"/>
    <property type="evidence" value="ECO:0007669"/>
    <property type="project" value="InterPro"/>
</dbReference>
<dbReference type="PANTHER" id="PTHR44154:SF1">
    <property type="entry name" value="QUINONE OXIDOREDUCTASE"/>
    <property type="match status" value="1"/>
</dbReference>
<dbReference type="InterPro" id="IPR013149">
    <property type="entry name" value="ADH-like_C"/>
</dbReference>
<reference evidence="5 6" key="1">
    <citation type="submission" date="2020-08" db="EMBL/GenBank/DDBJ databases">
        <title>Genomic Encyclopedia of Type Strains, Phase III (KMG-III): the genomes of soil and plant-associated and newly described type strains.</title>
        <authorList>
            <person name="Whitman W."/>
        </authorList>
    </citation>
    <scope>NUCLEOTIDE SEQUENCE [LARGE SCALE GENOMIC DNA]</scope>
    <source>
        <strain evidence="5 6">CECT 8088</strain>
    </source>
</reference>
<dbReference type="SUPFAM" id="SSF50129">
    <property type="entry name" value="GroES-like"/>
    <property type="match status" value="1"/>
</dbReference>
<keyword evidence="3" id="KW-0862">Zinc</keyword>
<dbReference type="RefSeq" id="WP_183275252.1">
    <property type="nucleotide sequence ID" value="NZ_JACHXV010000007.1"/>
</dbReference>
<dbReference type="Pfam" id="PF08240">
    <property type="entry name" value="ADH_N"/>
    <property type="match status" value="1"/>
</dbReference>
<gene>
    <name evidence="5" type="ORF">FHR90_002240</name>
</gene>
<dbReference type="InterPro" id="IPR036291">
    <property type="entry name" value="NAD(P)-bd_dom_sf"/>
</dbReference>
<dbReference type="InterPro" id="IPR014182">
    <property type="entry name" value="ADH_Zn_typ-1"/>
</dbReference>
<dbReference type="Pfam" id="PF00107">
    <property type="entry name" value="ADH_zinc_N"/>
    <property type="match status" value="1"/>
</dbReference>
<sequence>MRAVGYQDPDRLETIELPDPVASGRDLLVEIRAVSVNPVDTKVRGRETPPPGQWRVLGWDAAGIVRAVGDAVRGFAPGDAVWYAGTLDRPGSNAELQLVDERLVGRKPVSLGWAEAAAMPLTAVTAWEMLFDRLDIHRAVPGAAPAVLIVGGAGGVGSIAIQLLRALTDLTVIATASRPETTDWVRALGAHHVIDHSRPLAAQIAALGLGAPGLVFSTTQTDRHFDQLVELIAPQGRIGLIDDPASLDALPLKRKSLSLHWELMYTRSLFETPDMSEQGRILGELSRLVDAGTIRTTLGAHLGAITAANLQRAHDVLTSGTARGKLVLEGFG</sequence>
<dbReference type="AlphaFoldDB" id="A0A839V4E6"/>
<keyword evidence="3" id="KW-0479">Metal-binding</keyword>
<dbReference type="SMART" id="SM00829">
    <property type="entry name" value="PKS_ER"/>
    <property type="match status" value="1"/>
</dbReference>
<accession>A0A839V4E6</accession>
<evidence type="ECO:0000259" key="4">
    <source>
        <dbReference type="SMART" id="SM00829"/>
    </source>
</evidence>
<dbReference type="Proteomes" id="UP000557688">
    <property type="component" value="Unassembled WGS sequence"/>
</dbReference>
<evidence type="ECO:0000256" key="2">
    <source>
        <dbReference type="ARBA" id="ARBA00022857"/>
    </source>
</evidence>
<evidence type="ECO:0000256" key="1">
    <source>
        <dbReference type="ARBA" id="ARBA00010371"/>
    </source>
</evidence>
<dbReference type="InterPro" id="IPR020843">
    <property type="entry name" value="ER"/>
</dbReference>
<feature type="domain" description="Enoyl reductase (ER)" evidence="4">
    <location>
        <begin position="7"/>
        <end position="328"/>
    </location>
</feature>
<proteinExistence type="inferred from homology"/>
<evidence type="ECO:0000313" key="5">
    <source>
        <dbReference type="EMBL" id="MBB3174399.1"/>
    </source>
</evidence>
<dbReference type="Gene3D" id="3.40.50.720">
    <property type="entry name" value="NAD(P)-binding Rossmann-like Domain"/>
    <property type="match status" value="1"/>
</dbReference>
<dbReference type="PANTHER" id="PTHR44154">
    <property type="entry name" value="QUINONE OXIDOREDUCTASE"/>
    <property type="match status" value="1"/>
</dbReference>
<dbReference type="SUPFAM" id="SSF51735">
    <property type="entry name" value="NAD(P)-binding Rossmann-fold domains"/>
    <property type="match status" value="1"/>
</dbReference>
<evidence type="ECO:0000256" key="3">
    <source>
        <dbReference type="RuleBase" id="RU364000"/>
    </source>
</evidence>
<dbReference type="CDD" id="cd08252">
    <property type="entry name" value="AL_MDR"/>
    <property type="match status" value="1"/>
</dbReference>